<dbReference type="InterPro" id="IPR000843">
    <property type="entry name" value="HTH_LacI"/>
</dbReference>
<comment type="caution">
    <text evidence="6">The sequence shown here is derived from an EMBL/GenBank/DDBJ whole genome shotgun (WGS) entry which is preliminary data.</text>
</comment>
<evidence type="ECO:0000313" key="7">
    <source>
        <dbReference type="Proteomes" id="UP000737171"/>
    </source>
</evidence>
<organism evidence="6 7">
    <name type="scientific">Pseudaquabacterium terrae</name>
    <dbReference type="NCBI Taxonomy" id="2732868"/>
    <lineage>
        <taxon>Bacteria</taxon>
        <taxon>Pseudomonadati</taxon>
        <taxon>Pseudomonadota</taxon>
        <taxon>Betaproteobacteria</taxon>
        <taxon>Burkholderiales</taxon>
        <taxon>Sphaerotilaceae</taxon>
        <taxon>Pseudaquabacterium</taxon>
    </lineage>
</organism>
<dbReference type="SUPFAM" id="SSF53822">
    <property type="entry name" value="Periplasmic binding protein-like I"/>
    <property type="match status" value="1"/>
</dbReference>
<dbReference type="InterPro" id="IPR046335">
    <property type="entry name" value="LacI/GalR-like_sensor"/>
</dbReference>
<dbReference type="PROSITE" id="PS50932">
    <property type="entry name" value="HTH_LACI_2"/>
    <property type="match status" value="1"/>
</dbReference>
<protein>
    <submittedName>
        <fullName evidence="6">LacI family DNA-binding transcriptional regulator</fullName>
    </submittedName>
</protein>
<dbReference type="SUPFAM" id="SSF47413">
    <property type="entry name" value="lambda repressor-like DNA-binding domains"/>
    <property type="match status" value="1"/>
</dbReference>
<dbReference type="Gene3D" id="3.40.50.2300">
    <property type="match status" value="2"/>
</dbReference>
<keyword evidence="7" id="KW-1185">Reference proteome</keyword>
<dbReference type="InterPro" id="IPR028082">
    <property type="entry name" value="Peripla_BP_I"/>
</dbReference>
<proteinExistence type="predicted"/>
<dbReference type="GO" id="GO:0003677">
    <property type="term" value="F:DNA binding"/>
    <property type="evidence" value="ECO:0007669"/>
    <property type="project" value="UniProtKB-KW"/>
</dbReference>
<dbReference type="EMBL" id="JABRWJ010000007">
    <property type="protein sequence ID" value="NRF69786.1"/>
    <property type="molecule type" value="Genomic_DNA"/>
</dbReference>
<dbReference type="PANTHER" id="PTHR30146">
    <property type="entry name" value="LACI-RELATED TRANSCRIPTIONAL REPRESSOR"/>
    <property type="match status" value="1"/>
</dbReference>
<evidence type="ECO:0000259" key="5">
    <source>
        <dbReference type="PROSITE" id="PS50932"/>
    </source>
</evidence>
<dbReference type="Pfam" id="PF00356">
    <property type="entry name" value="LacI"/>
    <property type="match status" value="1"/>
</dbReference>
<evidence type="ECO:0000256" key="4">
    <source>
        <dbReference type="SAM" id="MobiDB-lite"/>
    </source>
</evidence>
<evidence type="ECO:0000256" key="2">
    <source>
        <dbReference type="ARBA" id="ARBA00023125"/>
    </source>
</evidence>
<dbReference type="CDD" id="cd06267">
    <property type="entry name" value="PBP1_LacI_sugar_binding-like"/>
    <property type="match status" value="1"/>
</dbReference>
<dbReference type="Gene3D" id="1.10.260.40">
    <property type="entry name" value="lambda repressor-like DNA-binding domains"/>
    <property type="match status" value="1"/>
</dbReference>
<dbReference type="Proteomes" id="UP000737171">
    <property type="component" value="Unassembled WGS sequence"/>
</dbReference>
<reference evidence="6 7" key="1">
    <citation type="submission" date="2020-05" db="EMBL/GenBank/DDBJ databases">
        <title>Aquincola sp. isolate from soil.</title>
        <authorList>
            <person name="Han J."/>
            <person name="Kim D.-U."/>
        </authorList>
    </citation>
    <scope>NUCLEOTIDE SEQUENCE [LARGE SCALE GENOMIC DNA]</scope>
    <source>
        <strain evidence="6 7">S2</strain>
    </source>
</reference>
<feature type="compositionally biased region" description="Basic residues" evidence="4">
    <location>
        <begin position="350"/>
        <end position="362"/>
    </location>
</feature>
<evidence type="ECO:0000256" key="3">
    <source>
        <dbReference type="ARBA" id="ARBA00023163"/>
    </source>
</evidence>
<keyword evidence="2 6" id="KW-0238">DNA-binding</keyword>
<accession>A0ABX2EMB1</accession>
<feature type="domain" description="HTH lacI-type" evidence="5">
    <location>
        <begin position="20"/>
        <end position="74"/>
    </location>
</feature>
<evidence type="ECO:0000313" key="6">
    <source>
        <dbReference type="EMBL" id="NRF69786.1"/>
    </source>
</evidence>
<name>A0ABX2EMB1_9BURK</name>
<dbReference type="PANTHER" id="PTHR30146:SF109">
    <property type="entry name" value="HTH-TYPE TRANSCRIPTIONAL REGULATOR GALS"/>
    <property type="match status" value="1"/>
</dbReference>
<gene>
    <name evidence="6" type="ORF">HLB44_22530</name>
</gene>
<dbReference type="RefSeq" id="WP_173127417.1">
    <property type="nucleotide sequence ID" value="NZ_JABRWJ010000007.1"/>
</dbReference>
<dbReference type="Pfam" id="PF13377">
    <property type="entry name" value="Peripla_BP_3"/>
    <property type="match status" value="1"/>
</dbReference>
<sequence length="362" mass="38335">MSSRTAPPNDPADDARPARVTLKQVAEAAGVSLATASYSLNNGGSVGQETRDRVIAVAEQLGYRPNLAAKAMRTGRTGTLGFVLPDLTNPFFPLLAQTVIHAARGEGYGVFLTDSQGSKEAEAQSIDALVRRGVDGVIWFPIDDLPDRQPNLNGVPTVVLDRSLGGFDCVLADFAAGGRLAAECLLAAGHRRIGLITGPLAASSARERADGARETILARGELAWEVEAAFSADLESSVVGLLNQRSATAVIAGADLIAIGVIRALRSAGLRVPQDVSVIGFDNIPWTDLCAPPLTTIELPVPEMGVEAVQQLLRRLRTPEEPRRRIVFDVGLVERASVAAPSTDADKPPAKARRRWFRAGQG</sequence>
<keyword evidence="3" id="KW-0804">Transcription</keyword>
<dbReference type="CDD" id="cd01392">
    <property type="entry name" value="HTH_LacI"/>
    <property type="match status" value="1"/>
</dbReference>
<keyword evidence="1" id="KW-0805">Transcription regulation</keyword>
<dbReference type="SMART" id="SM00354">
    <property type="entry name" value="HTH_LACI"/>
    <property type="match status" value="1"/>
</dbReference>
<evidence type="ECO:0000256" key="1">
    <source>
        <dbReference type="ARBA" id="ARBA00023015"/>
    </source>
</evidence>
<dbReference type="InterPro" id="IPR010982">
    <property type="entry name" value="Lambda_DNA-bd_dom_sf"/>
</dbReference>
<feature type="region of interest" description="Disordered" evidence="4">
    <location>
        <begin position="339"/>
        <end position="362"/>
    </location>
</feature>